<keyword evidence="3" id="KW-0393">Immunoglobulin domain</keyword>
<keyword evidence="4" id="KW-0472">Membrane</keyword>
<dbReference type="SMART" id="SM00408">
    <property type="entry name" value="IGc2"/>
    <property type="match status" value="2"/>
</dbReference>
<reference evidence="6" key="1">
    <citation type="submission" date="2025-08" db="UniProtKB">
        <authorList>
            <consortium name="Ensembl"/>
        </authorList>
    </citation>
    <scope>IDENTIFICATION</scope>
</reference>
<sequence length="389" mass="42717">MRLGSSALAWRVDQLGFLWVPNSSPEMWRGQPSLSAWPSPVVPLGGRVTLRCHSHARFVFLKIIKTVRSHISEFHKGPFKKSFMIKRVTTAHAGIYRCSGAHTRIHPVWSAVSDPLEIVVTGVFTKPSISAHPSSLVHPGSSVTLHCLSELDFDKFILHKKGITQHFQLPAKIIHAGLPYTQANFSIDTMTPTDAGTYTCYGSLSHYPCEWSAPSDPLDIVITGQYQKPSLSTQMGPMVGSGENVTLSCSSKTPFDKYHLSREGEARDHWLSGWQSHNGTFQVHVPLGTANPFHGGTYRCYGSFKGSPYEWSSPSDLLNLSVTGNQPMGAFVICLLTEAGPPQGQYHKPDILIGLSGVIISIGIFLSVLIGYWCSIKNRKSKTGEDNIT</sequence>
<accession>A0A8C9DKW6</accession>
<protein>
    <recommendedName>
        <fullName evidence="5">Ig-like domain-containing protein</fullName>
    </recommendedName>
</protein>
<dbReference type="Pfam" id="PF13895">
    <property type="entry name" value="Ig_2"/>
    <property type="match status" value="1"/>
</dbReference>
<proteinExistence type="predicted"/>
<feature type="domain" description="Ig-like" evidence="5">
    <location>
        <begin position="229"/>
        <end position="300"/>
    </location>
</feature>
<dbReference type="Proteomes" id="UP000694414">
    <property type="component" value="Unplaced"/>
</dbReference>
<dbReference type="Gene3D" id="2.60.40.10">
    <property type="entry name" value="Immunoglobulins"/>
    <property type="match status" value="3"/>
</dbReference>
<dbReference type="PANTHER" id="PTHR11738">
    <property type="entry name" value="MHC CLASS I NK CELL RECEPTOR"/>
    <property type="match status" value="1"/>
</dbReference>
<evidence type="ECO:0000256" key="3">
    <source>
        <dbReference type="ARBA" id="ARBA00023319"/>
    </source>
</evidence>
<dbReference type="InterPro" id="IPR003599">
    <property type="entry name" value="Ig_sub"/>
</dbReference>
<evidence type="ECO:0000256" key="2">
    <source>
        <dbReference type="ARBA" id="ARBA00023157"/>
    </source>
</evidence>
<dbReference type="SUPFAM" id="SSF48726">
    <property type="entry name" value="Immunoglobulin"/>
    <property type="match status" value="3"/>
</dbReference>
<dbReference type="Ensembl" id="ENSPSMT00000020029.1">
    <property type="protein sequence ID" value="ENSPSMP00000017226.1"/>
    <property type="gene ID" value="ENSPSMG00000012222.1"/>
</dbReference>
<keyword evidence="1" id="KW-0732">Signal</keyword>
<dbReference type="InterPro" id="IPR036179">
    <property type="entry name" value="Ig-like_dom_sf"/>
</dbReference>
<feature type="transmembrane region" description="Helical" evidence="4">
    <location>
        <begin position="351"/>
        <end position="374"/>
    </location>
</feature>
<dbReference type="GO" id="GO:0002764">
    <property type="term" value="P:immune response-regulating signaling pathway"/>
    <property type="evidence" value="ECO:0007669"/>
    <property type="project" value="TreeGrafter"/>
</dbReference>
<reference evidence="6" key="2">
    <citation type="submission" date="2025-09" db="UniProtKB">
        <authorList>
            <consortium name="Ensembl"/>
        </authorList>
    </citation>
    <scope>IDENTIFICATION</scope>
</reference>
<keyword evidence="2" id="KW-1015">Disulfide bond</keyword>
<dbReference type="FunFam" id="2.60.40.10:FF:000049">
    <property type="entry name" value="Leukocyte immunoglobulin-like receptor subfamily B member 1"/>
    <property type="match status" value="3"/>
</dbReference>
<dbReference type="AlphaFoldDB" id="A0A8C9DKW6"/>
<name>A0A8C9DKW6_PROSS</name>
<dbReference type="GO" id="GO:0007166">
    <property type="term" value="P:cell surface receptor signaling pathway"/>
    <property type="evidence" value="ECO:0007669"/>
    <property type="project" value="UniProtKB-ARBA"/>
</dbReference>
<evidence type="ECO:0000313" key="6">
    <source>
        <dbReference type="Ensembl" id="ENSPSMP00000017226.1"/>
    </source>
</evidence>
<evidence type="ECO:0000313" key="7">
    <source>
        <dbReference type="Proteomes" id="UP000694414"/>
    </source>
</evidence>
<evidence type="ECO:0000256" key="1">
    <source>
        <dbReference type="ARBA" id="ARBA00022729"/>
    </source>
</evidence>
<dbReference type="InterPro" id="IPR003598">
    <property type="entry name" value="Ig_sub2"/>
</dbReference>
<dbReference type="SMART" id="SM00409">
    <property type="entry name" value="IG"/>
    <property type="match status" value="3"/>
</dbReference>
<dbReference type="GeneTree" id="ENSGT01150000286974"/>
<dbReference type="GO" id="GO:0005886">
    <property type="term" value="C:plasma membrane"/>
    <property type="evidence" value="ECO:0007669"/>
    <property type="project" value="TreeGrafter"/>
</dbReference>
<evidence type="ECO:0000256" key="4">
    <source>
        <dbReference type="SAM" id="Phobius"/>
    </source>
</evidence>
<feature type="domain" description="Ig-like" evidence="5">
    <location>
        <begin position="127"/>
        <end position="200"/>
    </location>
</feature>
<dbReference type="Pfam" id="PF00047">
    <property type="entry name" value="ig"/>
    <property type="match status" value="2"/>
</dbReference>
<dbReference type="PANTHER" id="PTHR11738:SF192">
    <property type="entry name" value="KILLER CELL IMMUNOGLOBULIN-LIKE RECEPTOR-LIKE PROTEIN KIR3DX1-RELATED"/>
    <property type="match status" value="1"/>
</dbReference>
<keyword evidence="7" id="KW-1185">Reference proteome</keyword>
<organism evidence="6 7">
    <name type="scientific">Prolemur simus</name>
    <name type="common">Greater bamboo lemur</name>
    <name type="synonym">Hapalemur simus</name>
    <dbReference type="NCBI Taxonomy" id="1328070"/>
    <lineage>
        <taxon>Eukaryota</taxon>
        <taxon>Metazoa</taxon>
        <taxon>Chordata</taxon>
        <taxon>Craniata</taxon>
        <taxon>Vertebrata</taxon>
        <taxon>Euteleostomi</taxon>
        <taxon>Mammalia</taxon>
        <taxon>Eutheria</taxon>
        <taxon>Euarchontoglires</taxon>
        <taxon>Primates</taxon>
        <taxon>Strepsirrhini</taxon>
        <taxon>Lemuriformes</taxon>
        <taxon>Lemuridae</taxon>
        <taxon>Prolemur</taxon>
    </lineage>
</organism>
<keyword evidence="4" id="KW-0812">Transmembrane</keyword>
<evidence type="ECO:0000259" key="5">
    <source>
        <dbReference type="PROSITE" id="PS50835"/>
    </source>
</evidence>
<dbReference type="InterPro" id="IPR007110">
    <property type="entry name" value="Ig-like_dom"/>
</dbReference>
<dbReference type="InterPro" id="IPR050412">
    <property type="entry name" value="Ig-like_Receptors_ImmuneReg"/>
</dbReference>
<keyword evidence="4" id="KW-1133">Transmembrane helix</keyword>
<dbReference type="InterPro" id="IPR013151">
    <property type="entry name" value="Immunoglobulin_dom"/>
</dbReference>
<dbReference type="PROSITE" id="PS50835">
    <property type="entry name" value="IG_LIKE"/>
    <property type="match status" value="2"/>
</dbReference>
<dbReference type="InterPro" id="IPR013783">
    <property type="entry name" value="Ig-like_fold"/>
</dbReference>